<sequence>MLAQAFAGLACRLGVDARQQQQEFLAAGAAEDVAVARIAAHLIGDMDDGGVADVVAVGIVDRFEAIDVQRQDRERDALHLQCIPGLLQATTVEQAGQRVGAAGPVERADPVLQCVEAVQHRVFQLRDLEVPRTDAADMVDRIAGIFAALHVARQLPQRHRNAAGEPPGWPRSDAGR</sequence>
<protein>
    <submittedName>
        <fullName evidence="2">Uncharacterized protein</fullName>
    </submittedName>
</protein>
<name>A0A9P6XZH7_9FUNG</name>
<dbReference type="AlphaFoldDB" id="A0A9P6XZH7"/>
<proteinExistence type="predicted"/>
<evidence type="ECO:0000313" key="2">
    <source>
        <dbReference type="EMBL" id="KAG1535887.1"/>
    </source>
</evidence>
<feature type="region of interest" description="Disordered" evidence="1">
    <location>
        <begin position="157"/>
        <end position="176"/>
    </location>
</feature>
<dbReference type="Proteomes" id="UP000740926">
    <property type="component" value="Unassembled WGS sequence"/>
</dbReference>
<dbReference type="EMBL" id="JAANIU010008096">
    <property type="protein sequence ID" value="KAG1535887.1"/>
    <property type="molecule type" value="Genomic_DNA"/>
</dbReference>
<accession>A0A9P6XZH7</accession>
<organism evidence="2 3">
    <name type="scientific">Rhizopus delemar</name>
    <dbReference type="NCBI Taxonomy" id="936053"/>
    <lineage>
        <taxon>Eukaryota</taxon>
        <taxon>Fungi</taxon>
        <taxon>Fungi incertae sedis</taxon>
        <taxon>Mucoromycota</taxon>
        <taxon>Mucoromycotina</taxon>
        <taxon>Mucoromycetes</taxon>
        <taxon>Mucorales</taxon>
        <taxon>Mucorineae</taxon>
        <taxon>Rhizopodaceae</taxon>
        <taxon>Rhizopus</taxon>
    </lineage>
</organism>
<evidence type="ECO:0000256" key="1">
    <source>
        <dbReference type="SAM" id="MobiDB-lite"/>
    </source>
</evidence>
<gene>
    <name evidence="2" type="ORF">G6F50_015203</name>
</gene>
<keyword evidence="3" id="KW-1185">Reference proteome</keyword>
<evidence type="ECO:0000313" key="3">
    <source>
        <dbReference type="Proteomes" id="UP000740926"/>
    </source>
</evidence>
<reference evidence="2 3" key="1">
    <citation type="journal article" date="2020" name="Microb. Genom.">
        <title>Genetic diversity of clinical and environmental Mucorales isolates obtained from an investigation of mucormycosis cases among solid organ transplant recipients.</title>
        <authorList>
            <person name="Nguyen M.H."/>
            <person name="Kaul D."/>
            <person name="Muto C."/>
            <person name="Cheng S.J."/>
            <person name="Richter R.A."/>
            <person name="Bruno V.M."/>
            <person name="Liu G."/>
            <person name="Beyhan S."/>
            <person name="Sundermann A.J."/>
            <person name="Mounaud S."/>
            <person name="Pasculle A.W."/>
            <person name="Nierman W.C."/>
            <person name="Driscoll E."/>
            <person name="Cumbie R."/>
            <person name="Clancy C.J."/>
            <person name="Dupont C.L."/>
        </authorList>
    </citation>
    <scope>NUCLEOTIDE SEQUENCE [LARGE SCALE GENOMIC DNA]</scope>
    <source>
        <strain evidence="2 3">GL24</strain>
    </source>
</reference>
<comment type="caution">
    <text evidence="2">The sequence shown here is derived from an EMBL/GenBank/DDBJ whole genome shotgun (WGS) entry which is preliminary data.</text>
</comment>